<sequence length="417" mass="45572">MNRKLRSCWARLARPAARLWGKGGAIPPGSARLYYKGSAVPPGSAQFRCVDLRSDTVTKPGPAMRSAMAQAQVGDDVYGEDPTVYELERRGAELFGMEATLFVPSGTMGNLISVMCHCRERGAELVVGDQAHVHLYEQGGIAQLAGIHSRTVKNLPDGTFDLREVKTKLRDGYPDPHYPRSRLICVENTHNVQGGRVLPLAFLREVCSFADEHDVAVHMDGARVMNAAVALGVPASEILQYCDSVSVCLSKGLGAPVGSLVGGRREFIKEARRARKVLGGGMRQAGILAAAGLIAITDMVERLGDDHRNARTFAEGILKYAPPFCSTDLSCLETNILMFSVEEPRIAPQELCDRLSEVSEDEVSTIGQGVRVLMFPMYGRVVRAVWHCDVSAEDTELAVQKLDFVIQKYKRELTTVQ</sequence>
<dbReference type="EMBL" id="AFYH01017037">
    <property type="status" value="NOT_ANNOTATED_CDS"/>
    <property type="molecule type" value="Genomic_DNA"/>
</dbReference>
<protein>
    <submittedName>
        <fullName evidence="7">Threonine aldolase 1</fullName>
    </submittedName>
</protein>
<feature type="modified residue" description="N6-(pyridoxal phosphate)lysine" evidence="5">
    <location>
        <position position="251"/>
    </location>
</feature>
<comment type="similarity">
    <text evidence="2">Belongs to the threonine aldolase family.</text>
</comment>
<dbReference type="AlphaFoldDB" id="H3BDH3"/>
<dbReference type="KEGG" id="lcm:102346865"/>
<dbReference type="CTD" id="71776"/>
<dbReference type="RefSeq" id="XP_005989151.1">
    <property type="nucleotide sequence ID" value="XM_005989089.2"/>
</dbReference>
<dbReference type="PANTHER" id="PTHR48097">
    <property type="entry name" value="L-THREONINE ALDOLASE-RELATED"/>
    <property type="match status" value="1"/>
</dbReference>
<dbReference type="InParanoid" id="H3BDH3"/>
<dbReference type="GeneID" id="102346865"/>
<dbReference type="Ensembl" id="ENSLACT00000020082.2">
    <property type="protein sequence ID" value="ENSLACP00000019944.2"/>
    <property type="gene ID" value="ENSLACG00000017532.2"/>
</dbReference>
<dbReference type="FunFam" id="3.40.640.10:FF:000030">
    <property type="entry name" value="Low-specificity L-threonine aldolase"/>
    <property type="match status" value="1"/>
</dbReference>
<dbReference type="InterPro" id="IPR015424">
    <property type="entry name" value="PyrdxlP-dep_Trfase"/>
</dbReference>
<dbReference type="CDD" id="cd06502">
    <property type="entry name" value="TA_like"/>
    <property type="match status" value="1"/>
</dbReference>
<reference evidence="8" key="1">
    <citation type="submission" date="2011-08" db="EMBL/GenBank/DDBJ databases">
        <title>The draft genome of Latimeria chalumnae.</title>
        <authorList>
            <person name="Di Palma F."/>
            <person name="Alfoldi J."/>
            <person name="Johnson J."/>
            <person name="Berlin A."/>
            <person name="Gnerre S."/>
            <person name="Jaffe D."/>
            <person name="MacCallum I."/>
            <person name="Young S."/>
            <person name="Walker B.J."/>
            <person name="Lander E."/>
            <person name="Lindblad-Toh K."/>
        </authorList>
    </citation>
    <scope>NUCLEOTIDE SEQUENCE [LARGE SCALE GENOMIC DNA]</scope>
    <source>
        <strain evidence="8">Wild caught</strain>
    </source>
</reference>
<evidence type="ECO:0000259" key="6">
    <source>
        <dbReference type="Pfam" id="PF01212"/>
    </source>
</evidence>
<dbReference type="Proteomes" id="UP000008672">
    <property type="component" value="Unassembled WGS sequence"/>
</dbReference>
<gene>
    <name evidence="7" type="primary">THA1</name>
</gene>
<dbReference type="PANTHER" id="PTHR48097:SF9">
    <property type="entry name" value="L-THREONINE ALDOLASE"/>
    <property type="match status" value="1"/>
</dbReference>
<dbReference type="GO" id="GO:0005829">
    <property type="term" value="C:cytosol"/>
    <property type="evidence" value="ECO:0007669"/>
    <property type="project" value="TreeGrafter"/>
</dbReference>
<dbReference type="NCBIfam" id="NF041359">
    <property type="entry name" value="GntG_guanitoxin"/>
    <property type="match status" value="1"/>
</dbReference>
<dbReference type="EMBL" id="AFYH01017039">
    <property type="status" value="NOT_ANNOTATED_CDS"/>
    <property type="molecule type" value="Genomic_DNA"/>
</dbReference>
<dbReference type="GeneTree" id="ENSGT00390000014681"/>
<evidence type="ECO:0000313" key="8">
    <source>
        <dbReference type="Proteomes" id="UP000008672"/>
    </source>
</evidence>
<evidence type="ECO:0000256" key="2">
    <source>
        <dbReference type="ARBA" id="ARBA00006966"/>
    </source>
</evidence>
<reference evidence="7" key="3">
    <citation type="submission" date="2025-09" db="UniProtKB">
        <authorList>
            <consortium name="Ensembl"/>
        </authorList>
    </citation>
    <scope>IDENTIFICATION</scope>
</reference>
<dbReference type="EMBL" id="AFYH01017041">
    <property type="status" value="NOT_ANNOTATED_CDS"/>
    <property type="molecule type" value="Genomic_DNA"/>
</dbReference>
<dbReference type="EMBL" id="AFYH01017042">
    <property type="status" value="NOT_ANNOTATED_CDS"/>
    <property type="molecule type" value="Genomic_DNA"/>
</dbReference>
<feature type="domain" description="Aromatic amino acid beta-eliminating lyase/threonine aldolase" evidence="6">
    <location>
        <begin position="51"/>
        <end position="320"/>
    </location>
</feature>
<dbReference type="PIRSF" id="PIRSF017617">
    <property type="entry name" value="Thr_aldolase"/>
    <property type="match status" value="1"/>
</dbReference>
<dbReference type="FunFam" id="3.90.1150.10:FF:000041">
    <property type="entry name" value="Low-specificity L-threonine aldolase"/>
    <property type="match status" value="1"/>
</dbReference>
<organism evidence="7 8">
    <name type="scientific">Latimeria chalumnae</name>
    <name type="common">Coelacanth</name>
    <dbReference type="NCBI Taxonomy" id="7897"/>
    <lineage>
        <taxon>Eukaryota</taxon>
        <taxon>Metazoa</taxon>
        <taxon>Chordata</taxon>
        <taxon>Craniata</taxon>
        <taxon>Vertebrata</taxon>
        <taxon>Euteleostomi</taxon>
        <taxon>Coelacanthiformes</taxon>
        <taxon>Coelacanthidae</taxon>
        <taxon>Latimeria</taxon>
    </lineage>
</organism>
<keyword evidence="4" id="KW-0456">Lyase</keyword>
<dbReference type="GO" id="GO:0008732">
    <property type="term" value="F:L-allo-threonine aldolase activity"/>
    <property type="evidence" value="ECO:0007669"/>
    <property type="project" value="TreeGrafter"/>
</dbReference>
<dbReference type="STRING" id="7897.ENSLACP00000019944"/>
<dbReference type="InterPro" id="IPR015422">
    <property type="entry name" value="PyrdxlP-dep_Trfase_small"/>
</dbReference>
<evidence type="ECO:0000256" key="1">
    <source>
        <dbReference type="ARBA" id="ARBA00001933"/>
    </source>
</evidence>
<dbReference type="InterPro" id="IPR015421">
    <property type="entry name" value="PyrdxlP-dep_Trfase_major"/>
</dbReference>
<evidence type="ECO:0000256" key="5">
    <source>
        <dbReference type="PIRSR" id="PIRSR017617-1"/>
    </source>
</evidence>
<dbReference type="OMA" id="VQTNIVI"/>
<dbReference type="GO" id="GO:0006567">
    <property type="term" value="P:L-threonine catabolic process"/>
    <property type="evidence" value="ECO:0007669"/>
    <property type="project" value="TreeGrafter"/>
</dbReference>
<dbReference type="GO" id="GO:0006545">
    <property type="term" value="P:glycine biosynthetic process"/>
    <property type="evidence" value="ECO:0007669"/>
    <property type="project" value="TreeGrafter"/>
</dbReference>
<evidence type="ECO:0000313" key="7">
    <source>
        <dbReference type="Ensembl" id="ENSLACP00000019944.2"/>
    </source>
</evidence>
<dbReference type="SUPFAM" id="SSF53383">
    <property type="entry name" value="PLP-dependent transferases"/>
    <property type="match status" value="1"/>
</dbReference>
<proteinExistence type="inferred from homology"/>
<dbReference type="Bgee" id="ENSLACG00000017532">
    <property type="expression patterns" value="Expressed in pelvic fin and 1 other cell type or tissue"/>
</dbReference>
<dbReference type="Gene3D" id="3.90.1150.10">
    <property type="entry name" value="Aspartate Aminotransferase, domain 1"/>
    <property type="match status" value="1"/>
</dbReference>
<evidence type="ECO:0000256" key="3">
    <source>
        <dbReference type="ARBA" id="ARBA00022898"/>
    </source>
</evidence>
<dbReference type="NCBIfam" id="NF007825">
    <property type="entry name" value="PRK10534.1"/>
    <property type="match status" value="1"/>
</dbReference>
<dbReference type="Pfam" id="PF01212">
    <property type="entry name" value="Beta_elim_lyase"/>
    <property type="match status" value="1"/>
</dbReference>
<name>H3BDH3_LATCH</name>
<dbReference type="InterPro" id="IPR001597">
    <property type="entry name" value="ArAA_b-elim_lyase/Thr_aldolase"/>
</dbReference>
<keyword evidence="3" id="KW-0663">Pyridoxal phosphate</keyword>
<dbReference type="EMBL" id="AFYH01017040">
    <property type="status" value="NOT_ANNOTATED_CDS"/>
    <property type="molecule type" value="Genomic_DNA"/>
</dbReference>
<dbReference type="HOGENOM" id="CLU_029381_0_1_1"/>
<dbReference type="eggNOG" id="KOG1368">
    <property type="taxonomic scope" value="Eukaryota"/>
</dbReference>
<accession>H3BDH3</accession>
<dbReference type="Gene3D" id="3.40.640.10">
    <property type="entry name" value="Type I PLP-dependent aspartate aminotransferase-like (Major domain)"/>
    <property type="match status" value="1"/>
</dbReference>
<keyword evidence="8" id="KW-1185">Reference proteome</keyword>
<dbReference type="EMBL" id="AFYH01017038">
    <property type="status" value="NOT_ANNOTATED_CDS"/>
    <property type="molecule type" value="Genomic_DNA"/>
</dbReference>
<evidence type="ECO:0000256" key="4">
    <source>
        <dbReference type="ARBA" id="ARBA00023239"/>
    </source>
</evidence>
<comment type="cofactor">
    <cofactor evidence="1">
        <name>pyridoxal 5'-phosphate</name>
        <dbReference type="ChEBI" id="CHEBI:597326"/>
    </cofactor>
</comment>
<reference evidence="7" key="2">
    <citation type="submission" date="2025-08" db="UniProtKB">
        <authorList>
            <consortium name="Ensembl"/>
        </authorList>
    </citation>
    <scope>IDENTIFICATION</scope>
</reference>
<dbReference type="InterPro" id="IPR023603">
    <property type="entry name" value="Low_specificity_L-TA-like"/>
</dbReference>
<dbReference type="OrthoDB" id="10261951at2759"/>